<proteinExistence type="inferred from homology"/>
<dbReference type="Proteomes" id="UP000298653">
    <property type="component" value="Chromosome"/>
</dbReference>
<name>A0A4P8I8C7_9FIRM</name>
<feature type="binding site" evidence="5">
    <location>
        <begin position="160"/>
        <end position="164"/>
    </location>
    <ligand>
        <name>5-phospho-alpha-D-ribose 1-diphosphate</name>
        <dbReference type="ChEBI" id="CHEBI:58017"/>
    </ligand>
</feature>
<keyword evidence="3 5" id="KW-0808">Transferase</keyword>
<dbReference type="InterPro" id="IPR029057">
    <property type="entry name" value="PRTase-like"/>
</dbReference>
<comment type="catalytic activity">
    <reaction evidence="5">
        <text>XMP + diphosphate = xanthine + 5-phospho-alpha-D-ribose 1-diphosphate</text>
        <dbReference type="Rhea" id="RHEA:10800"/>
        <dbReference type="ChEBI" id="CHEBI:17712"/>
        <dbReference type="ChEBI" id="CHEBI:33019"/>
        <dbReference type="ChEBI" id="CHEBI:57464"/>
        <dbReference type="ChEBI" id="CHEBI:58017"/>
        <dbReference type="EC" id="2.4.2.22"/>
    </reaction>
</comment>
<evidence type="ECO:0000259" key="7">
    <source>
        <dbReference type="Pfam" id="PF00156"/>
    </source>
</evidence>
<dbReference type="InterPro" id="IPR050118">
    <property type="entry name" value="Pur/Pyrimidine_PRTase"/>
</dbReference>
<keyword evidence="1 5" id="KW-0963">Cytoplasm</keyword>
<dbReference type="GO" id="GO:0005737">
    <property type="term" value="C:cytoplasm"/>
    <property type="evidence" value="ECO:0007669"/>
    <property type="project" value="UniProtKB-SubCell"/>
</dbReference>
<comment type="similarity">
    <text evidence="5">Belongs to the purine/pyrimidine phosphoribosyltransferase family. Xpt subfamily.</text>
</comment>
<dbReference type="GO" id="GO:0046110">
    <property type="term" value="P:xanthine metabolic process"/>
    <property type="evidence" value="ECO:0007669"/>
    <property type="project" value="UniProtKB-UniRule"/>
</dbReference>
<keyword evidence="2 5" id="KW-0328">Glycosyltransferase</keyword>
<evidence type="ECO:0000256" key="2">
    <source>
        <dbReference type="ARBA" id="ARBA00022676"/>
    </source>
</evidence>
<feature type="binding site" evidence="5">
    <location>
        <position position="59"/>
    </location>
    <ligand>
        <name>xanthine</name>
        <dbReference type="ChEBI" id="CHEBI:17712"/>
    </ligand>
</feature>
<dbReference type="PANTHER" id="PTHR43864">
    <property type="entry name" value="HYPOXANTHINE/GUANINE PHOSPHORIBOSYLTRANSFERASE"/>
    <property type="match status" value="1"/>
</dbReference>
<evidence type="ECO:0000313" key="9">
    <source>
        <dbReference type="Proteomes" id="UP000298653"/>
    </source>
</evidence>
<dbReference type="AlphaFoldDB" id="A0A4P8I8C7"/>
<dbReference type="InterPro" id="IPR010079">
    <property type="entry name" value="Xanthine_PRibTrfase"/>
</dbReference>
<keyword evidence="4 5" id="KW-0660">Purine salvage</keyword>
<comment type="subunit">
    <text evidence="5">Homodimer.</text>
</comment>
<comment type="function">
    <text evidence="5">Converts the preformed base xanthine, a product of nucleic acid breakdown, to xanthosine 5'-monophosphate (XMP), so it can be reused for RNA or DNA synthesis.</text>
</comment>
<keyword evidence="9" id="KW-1185">Reference proteome</keyword>
<dbReference type="NCBIfam" id="NF006671">
    <property type="entry name" value="PRK09219.1"/>
    <property type="match status" value="1"/>
</dbReference>
<organism evidence="8 9">
    <name type="scientific">Anaerostipes rhamnosivorans</name>
    <dbReference type="NCBI Taxonomy" id="1229621"/>
    <lineage>
        <taxon>Bacteria</taxon>
        <taxon>Bacillati</taxon>
        <taxon>Bacillota</taxon>
        <taxon>Clostridia</taxon>
        <taxon>Lachnospirales</taxon>
        <taxon>Lachnospiraceae</taxon>
        <taxon>Anaerostipes</taxon>
    </lineage>
</organism>
<dbReference type="Gene3D" id="3.40.50.2020">
    <property type="match status" value="1"/>
</dbReference>
<dbReference type="PANTHER" id="PTHR43864:SF1">
    <property type="entry name" value="XANTHINE PHOSPHORIBOSYLTRANSFERASE"/>
    <property type="match status" value="1"/>
</dbReference>
<evidence type="ECO:0000313" key="8">
    <source>
        <dbReference type="EMBL" id="QCP33636.1"/>
    </source>
</evidence>
<dbReference type="InterPro" id="IPR000836">
    <property type="entry name" value="PRTase_dom"/>
</dbReference>
<evidence type="ECO:0000256" key="6">
    <source>
        <dbReference type="NCBIfam" id="TIGR01744"/>
    </source>
</evidence>
<dbReference type="UniPathway" id="UPA00602">
    <property type="reaction ID" value="UER00658"/>
</dbReference>
<evidence type="ECO:0000256" key="5">
    <source>
        <dbReference type="HAMAP-Rule" id="MF_01184"/>
    </source>
</evidence>
<protein>
    <recommendedName>
        <fullName evidence="5 6">Xanthine phosphoribosyltransferase</fullName>
        <shortName evidence="5">XPRTase</shortName>
        <ecNumber evidence="5 6">2.4.2.22</ecNumber>
    </recommendedName>
</protein>
<evidence type="ECO:0000256" key="1">
    <source>
        <dbReference type="ARBA" id="ARBA00022490"/>
    </source>
</evidence>
<dbReference type="SUPFAM" id="SSF53271">
    <property type="entry name" value="PRTase-like"/>
    <property type="match status" value="1"/>
</dbReference>
<reference evidence="8 9" key="1">
    <citation type="submission" date="2019-05" db="EMBL/GenBank/DDBJ databases">
        <title>Complete genome sequencing of Anaerostipes rhamnosivorans.</title>
        <authorList>
            <person name="Bui T.P.N."/>
            <person name="de Vos W.M."/>
        </authorList>
    </citation>
    <scope>NUCLEOTIDE SEQUENCE [LARGE SCALE GENOMIC DNA]</scope>
    <source>
        <strain evidence="8 9">1y2</strain>
    </source>
</reference>
<comment type="pathway">
    <text evidence="5">Purine metabolism; XMP biosynthesis via salvage pathway; XMP from xanthine: step 1/1.</text>
</comment>
<dbReference type="CDD" id="cd06223">
    <property type="entry name" value="PRTases_typeI"/>
    <property type="match status" value="1"/>
</dbReference>
<sequence length="223" mass="24587">MFFLQLNSSLISLILTAFGARMIKKSNGMEKFMKLLEERILNDGVLKAGGILKVDSFLNHQMDIGLLQEIGKEFRRLFPKNITRILTIEASGIGIATIAAQYFDNIPVVFAKKSMSKNLDGDLLTSKVISYTKGMEFDIFVEKKFLSPDDNILIIDDFLANGQALNGLIDLVNGSGANLVGCGIVIEKGFQDGGKIIRDKGVHLESLAIVEDPKDGEITFREQ</sequence>
<dbReference type="Pfam" id="PF00156">
    <property type="entry name" value="Pribosyltran"/>
    <property type="match status" value="1"/>
</dbReference>
<dbReference type="EC" id="2.4.2.22" evidence="5 6"/>
<feature type="domain" description="Phosphoribosyltransferase" evidence="7">
    <location>
        <begin position="72"/>
        <end position="189"/>
    </location>
</feature>
<dbReference type="GO" id="GO:0006166">
    <property type="term" value="P:purine ribonucleoside salvage"/>
    <property type="evidence" value="ECO:0007669"/>
    <property type="project" value="UniProtKB-KW"/>
</dbReference>
<evidence type="ECO:0000256" key="4">
    <source>
        <dbReference type="ARBA" id="ARBA00022726"/>
    </source>
</evidence>
<dbReference type="GO" id="GO:0000310">
    <property type="term" value="F:xanthine phosphoribosyltransferase activity"/>
    <property type="evidence" value="ECO:0007669"/>
    <property type="project" value="UniProtKB-UniRule"/>
</dbReference>
<dbReference type="NCBIfam" id="TIGR01744">
    <property type="entry name" value="XPRTase"/>
    <property type="match status" value="1"/>
</dbReference>
<dbReference type="EMBL" id="CP040058">
    <property type="protein sequence ID" value="QCP33636.1"/>
    <property type="molecule type" value="Genomic_DNA"/>
</dbReference>
<feature type="binding site" evidence="5">
    <location>
        <position position="52"/>
    </location>
    <ligand>
        <name>xanthine</name>
        <dbReference type="ChEBI" id="CHEBI:17712"/>
    </ligand>
</feature>
<dbReference type="HAMAP" id="MF_01184">
    <property type="entry name" value="XPRTase"/>
    <property type="match status" value="1"/>
</dbReference>
<accession>A0A4P8I8C7</accession>
<dbReference type="KEGG" id="arf:AR1Y2_0182"/>
<comment type="subcellular location">
    <subcellularLocation>
        <location evidence="5">Cytoplasm</location>
    </subcellularLocation>
</comment>
<evidence type="ECO:0000256" key="3">
    <source>
        <dbReference type="ARBA" id="ARBA00022679"/>
    </source>
</evidence>
<dbReference type="GO" id="GO:0032265">
    <property type="term" value="P:XMP salvage"/>
    <property type="evidence" value="ECO:0007669"/>
    <property type="project" value="UniProtKB-UniRule"/>
</dbReference>
<gene>
    <name evidence="5" type="primary">xpt</name>
    <name evidence="8" type="ORF">AR1Y2_0182</name>
</gene>
<feature type="binding site" evidence="5">
    <location>
        <position position="188"/>
    </location>
    <ligand>
        <name>xanthine</name>
        <dbReference type="ChEBI" id="CHEBI:17712"/>
    </ligand>
</feature>